<name>A0A2G5EYV3_AQUCA</name>
<evidence type="ECO:0000313" key="12">
    <source>
        <dbReference type="Proteomes" id="UP000230069"/>
    </source>
</evidence>
<dbReference type="FunCoup" id="A0A2G5EYV3">
    <property type="interactions" value="50"/>
</dbReference>
<evidence type="ECO:0000256" key="1">
    <source>
        <dbReference type="ARBA" id="ARBA00022723"/>
    </source>
</evidence>
<evidence type="ECO:0000313" key="11">
    <source>
        <dbReference type="EMBL" id="PIA60928.1"/>
    </source>
</evidence>
<feature type="region of interest" description="Disordered" evidence="9">
    <location>
        <begin position="178"/>
        <end position="198"/>
    </location>
</feature>
<dbReference type="Gene3D" id="2.60.120.330">
    <property type="entry name" value="B-lactam Antibiotic, Isopenicillin N Synthase, Chain"/>
    <property type="match status" value="1"/>
</dbReference>
<accession>A0A2G5EYV3</accession>
<dbReference type="AlphaFoldDB" id="A0A2G5EYV3"/>
<dbReference type="InterPro" id="IPR005123">
    <property type="entry name" value="Oxoglu/Fe-dep_dioxygenase_dom"/>
</dbReference>
<dbReference type="InterPro" id="IPR026992">
    <property type="entry name" value="DIOX_N"/>
</dbReference>
<proteinExistence type="inferred from homology"/>
<feature type="domain" description="Fe2OG dioxygenase" evidence="10">
    <location>
        <begin position="169"/>
        <end position="289"/>
    </location>
</feature>
<sequence length="344" mass="38456">MVVLSPNTTIGIESIKGLGVPVIDLSRKRSRVSELIVKACEEYGFFKVINHGVSKEIIANMEKEGLDFFAKPSLEKHKAGPPTPLGYGIKNIGFNGDMGEVEYLLLHTNSHSISQISKSISKDSTKFNCVVNDYVQSIRNLACEILDLMAEGLWVQDKSFLSRLIRDVDSDSLIRLNHYPSSPPSSKDNINNNNNTTMDWSHHNNSRIGFGEHSDPQILTLLRSNDVGGLQVSIDDGMWVPIQPDTTAFCVNVGDVLQALTNGRFISARHRVLVNSFKSRMSVVYFGAPPLHAWISPLPELITPQNPCLYRPFTWGEYKKTTYSLRLGDSRLDLFRIHNEGDIP</sequence>
<reference evidence="11 12" key="1">
    <citation type="submission" date="2017-09" db="EMBL/GenBank/DDBJ databases">
        <title>WGS assembly of Aquilegia coerulea Goldsmith.</title>
        <authorList>
            <person name="Hodges S."/>
            <person name="Kramer E."/>
            <person name="Nordborg M."/>
            <person name="Tomkins J."/>
            <person name="Borevitz J."/>
            <person name="Derieg N."/>
            <person name="Yan J."/>
            <person name="Mihaltcheva S."/>
            <person name="Hayes R.D."/>
            <person name="Rokhsar D."/>
        </authorList>
    </citation>
    <scope>NUCLEOTIDE SEQUENCE [LARGE SCALE GENOMIC DNA]</scope>
    <source>
        <strain evidence="12">cv. Goldsmith</strain>
    </source>
</reference>
<dbReference type="Proteomes" id="UP000230069">
    <property type="component" value="Unassembled WGS sequence"/>
</dbReference>
<evidence type="ECO:0000256" key="5">
    <source>
        <dbReference type="ARBA" id="ARBA00052204"/>
    </source>
</evidence>
<dbReference type="PROSITE" id="PS51471">
    <property type="entry name" value="FE2OG_OXY"/>
    <property type="match status" value="1"/>
</dbReference>
<dbReference type="EC" id="1.14.11.13" evidence="7"/>
<dbReference type="EMBL" id="KZ305020">
    <property type="protein sequence ID" value="PIA60928.1"/>
    <property type="molecule type" value="Genomic_DNA"/>
</dbReference>
<evidence type="ECO:0000256" key="8">
    <source>
        <dbReference type="RuleBase" id="RU003682"/>
    </source>
</evidence>
<dbReference type="PRINTS" id="PR00682">
    <property type="entry name" value="IPNSYNTHASE"/>
</dbReference>
<evidence type="ECO:0000256" key="9">
    <source>
        <dbReference type="SAM" id="MobiDB-lite"/>
    </source>
</evidence>
<dbReference type="InterPro" id="IPR050231">
    <property type="entry name" value="Iron_ascorbate_oxido_reductase"/>
</dbReference>
<dbReference type="GO" id="GO:0009685">
    <property type="term" value="P:gibberellin metabolic process"/>
    <property type="evidence" value="ECO:0007669"/>
    <property type="project" value="UniProtKB-ARBA"/>
</dbReference>
<keyword evidence="4 8" id="KW-0408">Iron</keyword>
<dbReference type="STRING" id="218851.A0A2G5EYV3"/>
<dbReference type="FunFam" id="2.60.120.330:FF:000025">
    <property type="entry name" value="Gibberellin 2-beta-dioxygenase 2"/>
    <property type="match status" value="1"/>
</dbReference>
<comment type="catalytic activity">
    <reaction evidence="5">
        <text>gibberellin A1 + 2-oxoglutarate + O2 = gibberellin A8 + succinate + CO2</text>
        <dbReference type="Rhea" id="RHEA:15005"/>
        <dbReference type="ChEBI" id="CHEBI:15379"/>
        <dbReference type="ChEBI" id="CHEBI:16526"/>
        <dbReference type="ChEBI" id="CHEBI:16810"/>
        <dbReference type="ChEBI" id="CHEBI:30031"/>
        <dbReference type="ChEBI" id="CHEBI:58524"/>
        <dbReference type="ChEBI" id="CHEBI:58594"/>
        <dbReference type="EC" id="1.14.11.13"/>
    </reaction>
</comment>
<dbReference type="InterPro" id="IPR044861">
    <property type="entry name" value="IPNS-like_FE2OG_OXY"/>
</dbReference>
<dbReference type="Pfam" id="PF14226">
    <property type="entry name" value="DIOX_N"/>
    <property type="match status" value="1"/>
</dbReference>
<evidence type="ECO:0000259" key="10">
    <source>
        <dbReference type="PROSITE" id="PS51471"/>
    </source>
</evidence>
<keyword evidence="12" id="KW-1185">Reference proteome</keyword>
<dbReference type="InterPro" id="IPR027443">
    <property type="entry name" value="IPNS-like_sf"/>
</dbReference>
<comment type="similarity">
    <text evidence="6">Belongs to the iron/ascorbate-dependent oxidoreductase family. GA2OX subfamily.</text>
</comment>
<organism evidence="11 12">
    <name type="scientific">Aquilegia coerulea</name>
    <name type="common">Rocky mountain columbine</name>
    <dbReference type="NCBI Taxonomy" id="218851"/>
    <lineage>
        <taxon>Eukaryota</taxon>
        <taxon>Viridiplantae</taxon>
        <taxon>Streptophyta</taxon>
        <taxon>Embryophyta</taxon>
        <taxon>Tracheophyta</taxon>
        <taxon>Spermatophyta</taxon>
        <taxon>Magnoliopsida</taxon>
        <taxon>Ranunculales</taxon>
        <taxon>Ranunculaceae</taxon>
        <taxon>Thalictroideae</taxon>
        <taxon>Aquilegia</taxon>
    </lineage>
</organism>
<dbReference type="PANTHER" id="PTHR47990">
    <property type="entry name" value="2-OXOGLUTARATE (2OG) AND FE(II)-DEPENDENT OXYGENASE SUPERFAMILY PROTEIN-RELATED"/>
    <property type="match status" value="1"/>
</dbReference>
<evidence type="ECO:0000256" key="3">
    <source>
        <dbReference type="ARBA" id="ARBA00023002"/>
    </source>
</evidence>
<evidence type="ECO:0000256" key="2">
    <source>
        <dbReference type="ARBA" id="ARBA00022964"/>
    </source>
</evidence>
<feature type="compositionally biased region" description="Low complexity" evidence="9">
    <location>
        <begin position="184"/>
        <end position="195"/>
    </location>
</feature>
<evidence type="ECO:0000256" key="6">
    <source>
        <dbReference type="ARBA" id="ARBA00061282"/>
    </source>
</evidence>
<keyword evidence="1 8" id="KW-0479">Metal-binding</keyword>
<dbReference type="GO" id="GO:0045543">
    <property type="term" value="F:gibberellin 2-beta-dioxygenase activity"/>
    <property type="evidence" value="ECO:0007669"/>
    <property type="project" value="UniProtKB-EC"/>
</dbReference>
<dbReference type="OrthoDB" id="288590at2759"/>
<keyword evidence="3 8" id="KW-0560">Oxidoreductase</keyword>
<dbReference type="InParanoid" id="A0A2G5EYV3"/>
<gene>
    <name evidence="11" type="ORF">AQUCO_00300443v1</name>
</gene>
<evidence type="ECO:0000256" key="4">
    <source>
        <dbReference type="ARBA" id="ARBA00023004"/>
    </source>
</evidence>
<keyword evidence="2" id="KW-0223">Dioxygenase</keyword>
<evidence type="ECO:0000256" key="7">
    <source>
        <dbReference type="ARBA" id="ARBA00066708"/>
    </source>
</evidence>
<dbReference type="GO" id="GO:0046872">
    <property type="term" value="F:metal ion binding"/>
    <property type="evidence" value="ECO:0007669"/>
    <property type="project" value="UniProtKB-KW"/>
</dbReference>
<dbReference type="SUPFAM" id="SSF51197">
    <property type="entry name" value="Clavaminate synthase-like"/>
    <property type="match status" value="1"/>
</dbReference>
<protein>
    <recommendedName>
        <fullName evidence="7">gibberellin 2beta-dioxygenase</fullName>
        <ecNumber evidence="7">1.14.11.13</ecNumber>
    </recommendedName>
</protein>
<dbReference type="Pfam" id="PF03171">
    <property type="entry name" value="2OG-FeII_Oxy"/>
    <property type="match status" value="1"/>
</dbReference>